<dbReference type="Gene3D" id="3.40.50.1100">
    <property type="match status" value="2"/>
</dbReference>
<organism evidence="7 8">
    <name type="scientific">Phyllobacterium zundukense</name>
    <dbReference type="NCBI Taxonomy" id="1867719"/>
    <lineage>
        <taxon>Bacteria</taxon>
        <taxon>Pseudomonadati</taxon>
        <taxon>Pseudomonadota</taxon>
        <taxon>Alphaproteobacteria</taxon>
        <taxon>Hyphomicrobiales</taxon>
        <taxon>Phyllobacteriaceae</taxon>
        <taxon>Phyllobacterium</taxon>
    </lineage>
</organism>
<evidence type="ECO:0000256" key="2">
    <source>
        <dbReference type="ARBA" id="ARBA00008639"/>
    </source>
</evidence>
<dbReference type="PANTHER" id="PTHR43780:SF2">
    <property type="entry name" value="1-AMINOCYCLOPROPANE-1-CARBOXYLATE DEAMINASE-RELATED"/>
    <property type="match status" value="1"/>
</dbReference>
<gene>
    <name evidence="7" type="ORF">B5P45_03470</name>
</gene>
<evidence type="ECO:0000313" key="8">
    <source>
        <dbReference type="Proteomes" id="UP000232163"/>
    </source>
</evidence>
<comment type="cofactor">
    <cofactor evidence="1">
        <name>pyridoxal 5'-phosphate</name>
        <dbReference type="ChEBI" id="CHEBI:597326"/>
    </cofactor>
</comment>
<protein>
    <submittedName>
        <fullName evidence="7">Pyridoxal-5'-phosphate-dependent protein</fullName>
    </submittedName>
</protein>
<dbReference type="PANTHER" id="PTHR43780">
    <property type="entry name" value="1-AMINOCYCLOPROPANE-1-CARBOXYLATE DEAMINASE-RELATED"/>
    <property type="match status" value="1"/>
</dbReference>
<dbReference type="InterPro" id="IPR001926">
    <property type="entry name" value="TrpB-like_PALP"/>
</dbReference>
<dbReference type="OrthoDB" id="9801249at2"/>
<dbReference type="Proteomes" id="UP000232163">
    <property type="component" value="Unassembled WGS sequence"/>
</dbReference>
<evidence type="ECO:0000256" key="3">
    <source>
        <dbReference type="ARBA" id="ARBA00022898"/>
    </source>
</evidence>
<dbReference type="Pfam" id="PF00291">
    <property type="entry name" value="PALP"/>
    <property type="match status" value="1"/>
</dbReference>
<dbReference type="AlphaFoldDB" id="A0A2N9W365"/>
<feature type="domain" description="Tryptophan synthase beta chain-like PALP" evidence="6">
    <location>
        <begin position="10"/>
        <end position="318"/>
    </location>
</feature>
<proteinExistence type="inferred from homology"/>
<keyword evidence="3 5" id="KW-0663">Pyridoxal phosphate</keyword>
<feature type="modified residue" description="N6-(pyridoxal phosphate)lysine" evidence="5">
    <location>
        <position position="49"/>
    </location>
</feature>
<dbReference type="RefSeq" id="WP_100002029.1">
    <property type="nucleotide sequence ID" value="NZ_CP017941.1"/>
</dbReference>
<dbReference type="KEGG" id="pht:BLM14_21855"/>
<dbReference type="EMBL" id="MZMT01000005">
    <property type="protein sequence ID" value="PIO46183.1"/>
    <property type="molecule type" value="Genomic_DNA"/>
</dbReference>
<reference evidence="7 8" key="1">
    <citation type="journal article" date="2017" name="Int J Environ Stud">
        <title>Does the Miocene-Pliocene relict legume Oxytropis triphylla form nitrogen-fixing nodules with a combination of bacterial strains?</title>
        <authorList>
            <person name="Safronova V."/>
            <person name="Belimov A."/>
            <person name="Sazanova A."/>
            <person name="Kuznetsova I."/>
            <person name="Popova J."/>
            <person name="Andronov E."/>
            <person name="Verkhozina A."/>
            <person name="Tikhonovich I."/>
        </authorList>
    </citation>
    <scope>NUCLEOTIDE SEQUENCE [LARGE SCALE GENOMIC DNA]</scope>
    <source>
        <strain evidence="7 8">Tri-38</strain>
    </source>
</reference>
<dbReference type="InterPro" id="IPR027278">
    <property type="entry name" value="ACCD_DCysDesulf"/>
</dbReference>
<dbReference type="SUPFAM" id="SSF53686">
    <property type="entry name" value="Tryptophan synthase beta subunit-like PLP-dependent enzymes"/>
    <property type="match status" value="1"/>
</dbReference>
<keyword evidence="8" id="KW-1185">Reference proteome</keyword>
<name>A0A2N9W365_9HYPH</name>
<evidence type="ECO:0000256" key="5">
    <source>
        <dbReference type="PIRSR" id="PIRSR006278-2"/>
    </source>
</evidence>
<comment type="similarity">
    <text evidence="2">Belongs to the ACC deaminase/D-cysteine desulfhydrase family.</text>
</comment>
<dbReference type="GO" id="GO:0019148">
    <property type="term" value="F:D-cysteine desulfhydrase activity"/>
    <property type="evidence" value="ECO:0007669"/>
    <property type="project" value="TreeGrafter"/>
</dbReference>
<evidence type="ECO:0000256" key="1">
    <source>
        <dbReference type="ARBA" id="ARBA00001933"/>
    </source>
</evidence>
<accession>A0A2N9W365</accession>
<evidence type="ECO:0000259" key="6">
    <source>
        <dbReference type="Pfam" id="PF00291"/>
    </source>
</evidence>
<sequence length="335" mass="35858">MQQEMHPRLTLSQWPTPIEHLERLSAALGGPRIFMKRDDFGSVAMGGNKLRKLEYLLADAQAKGCNVIVTSGALQSNSARLTAAAAAKLGLECHLVLIDEVPDRLEAYYGSANRLIENLVDAKVHLVQRNANLAEAVTDCATQLQEMRKSPYVIPLGCSNPIGCLGYVTCAFEISEQERAMEKNFTHIFVVSGSAGTHAGLLAGLHLTKSKAKLVGATISRSAEKQRPIVEALVAGVSALVGADAAAVSSAIVLEDGMYLPGYGLPNEFSRQAIMTCAKYEGILLDPVYTSKAMAVLFQQIESGLLKPSHDVLFIHTGGTPGLFAYPEIFSGSKS</sequence>
<comment type="caution">
    <text evidence="7">The sequence shown here is derived from an EMBL/GenBank/DDBJ whole genome shotgun (WGS) entry which is preliminary data.</text>
</comment>
<feature type="active site" description="Nucleophile" evidence="4">
    <location>
        <position position="76"/>
    </location>
</feature>
<dbReference type="InterPro" id="IPR036052">
    <property type="entry name" value="TrpB-like_PALP_sf"/>
</dbReference>
<evidence type="ECO:0000313" key="7">
    <source>
        <dbReference type="EMBL" id="PIO46183.1"/>
    </source>
</evidence>
<dbReference type="PIRSF" id="PIRSF006278">
    <property type="entry name" value="ACCD_DCysDesulf"/>
    <property type="match status" value="1"/>
</dbReference>
<evidence type="ECO:0000256" key="4">
    <source>
        <dbReference type="PIRSR" id="PIRSR006278-1"/>
    </source>
</evidence>